<dbReference type="RefSeq" id="WP_187660308.1">
    <property type="nucleotide sequence ID" value="NZ_JACTAB010000004.1"/>
</dbReference>
<evidence type="ECO:0000313" key="12">
    <source>
        <dbReference type="EMBL" id="MEK8179829.1"/>
    </source>
</evidence>
<keyword evidence="3" id="KW-0597">Phosphoprotein</keyword>
<proteinExistence type="predicted"/>
<keyword evidence="5" id="KW-0547">Nucleotide-binding</keyword>
<evidence type="ECO:0000256" key="7">
    <source>
        <dbReference type="ARBA" id="ARBA00022840"/>
    </source>
</evidence>
<gene>
    <name evidence="12" type="ORF">WMW71_05705</name>
</gene>
<dbReference type="InterPro" id="IPR036890">
    <property type="entry name" value="HATPase_C_sf"/>
</dbReference>
<evidence type="ECO:0000259" key="11">
    <source>
        <dbReference type="SMART" id="SM00387"/>
    </source>
</evidence>
<dbReference type="SMART" id="SM00387">
    <property type="entry name" value="HATPase_c"/>
    <property type="match status" value="1"/>
</dbReference>
<evidence type="ECO:0000256" key="10">
    <source>
        <dbReference type="SAM" id="SignalP"/>
    </source>
</evidence>
<keyword evidence="10" id="KW-0732">Signal</keyword>
<evidence type="ECO:0000256" key="4">
    <source>
        <dbReference type="ARBA" id="ARBA00022679"/>
    </source>
</evidence>
<evidence type="ECO:0000256" key="3">
    <source>
        <dbReference type="ARBA" id="ARBA00022553"/>
    </source>
</evidence>
<keyword evidence="13" id="KW-1185">Reference proteome</keyword>
<keyword evidence="9" id="KW-0472">Membrane</keyword>
<dbReference type="SUPFAM" id="SSF48452">
    <property type="entry name" value="TPR-like"/>
    <property type="match status" value="1"/>
</dbReference>
<dbReference type="EMBL" id="JBBPCB010000003">
    <property type="protein sequence ID" value="MEK8179829.1"/>
    <property type="molecule type" value="Genomic_DNA"/>
</dbReference>
<keyword evidence="8" id="KW-0175">Coiled coil</keyword>
<dbReference type="Pfam" id="PF13424">
    <property type="entry name" value="TPR_12"/>
    <property type="match status" value="1"/>
</dbReference>
<dbReference type="SUPFAM" id="SSF55874">
    <property type="entry name" value="ATPase domain of HSP90 chaperone/DNA topoisomerase II/histidine kinase"/>
    <property type="match status" value="1"/>
</dbReference>
<feature type="coiled-coil region" evidence="8">
    <location>
        <begin position="423"/>
        <end position="450"/>
    </location>
</feature>
<keyword evidence="7" id="KW-0067">ATP-binding</keyword>
<dbReference type="Gene3D" id="3.30.565.10">
    <property type="entry name" value="Histidine kinase-like ATPase, C-terminal domain"/>
    <property type="match status" value="1"/>
</dbReference>
<dbReference type="PANTHER" id="PTHR41523">
    <property type="entry name" value="TWO-COMPONENT SYSTEM SENSOR PROTEIN"/>
    <property type="match status" value="1"/>
</dbReference>
<organism evidence="12 13">
    <name type="scientific">Flavobacterium buctense</name>
    <dbReference type="NCBI Taxonomy" id="1648146"/>
    <lineage>
        <taxon>Bacteria</taxon>
        <taxon>Pseudomonadati</taxon>
        <taxon>Bacteroidota</taxon>
        <taxon>Flavobacteriia</taxon>
        <taxon>Flavobacteriales</taxon>
        <taxon>Flavobacteriaceae</taxon>
        <taxon>Flavobacterium</taxon>
    </lineage>
</organism>
<feature type="transmembrane region" description="Helical" evidence="9">
    <location>
        <begin position="391"/>
        <end position="410"/>
    </location>
</feature>
<dbReference type="Gene3D" id="3.30.450.20">
    <property type="entry name" value="PAS domain"/>
    <property type="match status" value="1"/>
</dbReference>
<evidence type="ECO:0000256" key="1">
    <source>
        <dbReference type="ARBA" id="ARBA00000085"/>
    </source>
</evidence>
<dbReference type="GO" id="GO:0016301">
    <property type="term" value="F:kinase activity"/>
    <property type="evidence" value="ECO:0007669"/>
    <property type="project" value="UniProtKB-KW"/>
</dbReference>
<dbReference type="InterPro" id="IPR003594">
    <property type="entry name" value="HATPase_dom"/>
</dbReference>
<keyword evidence="4" id="KW-0808">Transferase</keyword>
<sequence length="641" mass="73743">MKSLILFLFLLFSQLQFSQAKHKLSAKEALILSAKYKEKASWFTDMPQYNNDSTAFYSAKAIKVLNRNEPTHRNTLLQLQLEMNKSKFYALSNAEKDSILNTQWTDYQELDPKAKENRILQYKYLVFWANIKLQKGDSKASLDLFEKALALIRKNDAPNVKARAILDKGLYYGLYGLEAEKKLSLKYLKESLVFYKKNYKKYPSEYYMINAELQYYYTSKNIDSAYFYLNEVKTILKDFKKPLCHIWYYSSLGSYLIGEKQNYEEGRTNINKTIELIEAYHFEDYYGYCLERLADIDYYTENYDQAVVNYSKAREVYLKNNDHFAAVNALNNIADTYETKGDLANALKFKKQYYTESLASQKELNDRSLRESELKVNVINQEKELIQKSNLQIFFIVALGLCAISLLLFYRNVRLKQRSNLKLAAVNHELEDKNELLDKRNAENELLLKEIHHRVKNNLEVVSSLLALQSAQIDDPNTKDAMAESQNRVNSIGIVHQKLYQGTNLGAIEMKDYFLNLSESILDSFGAEERVELNLAMEKLDLDIDTAVPLGLIINELLTNTIKYAFPKGEKGTVTIKMERKKGNILHLEVADNGVGKSGITHGTGFGGQLVSLLTNQLNGTMREDSQNGTAIIFDFKLKAA</sequence>
<dbReference type="InterPro" id="IPR011495">
    <property type="entry name" value="Sig_transdc_His_kin_sub2_dim/P"/>
</dbReference>
<accession>A0ABU9DZK3</accession>
<feature type="chain" id="PRO_5046631261" description="histidine kinase" evidence="10">
    <location>
        <begin position="19"/>
        <end position="641"/>
    </location>
</feature>
<comment type="catalytic activity">
    <reaction evidence="1">
        <text>ATP + protein L-histidine = ADP + protein N-phospho-L-histidine.</text>
        <dbReference type="EC" id="2.7.13.3"/>
    </reaction>
</comment>
<comment type="caution">
    <text evidence="12">The sequence shown here is derived from an EMBL/GenBank/DDBJ whole genome shotgun (WGS) entry which is preliminary data.</text>
</comment>
<feature type="signal peptide" evidence="10">
    <location>
        <begin position="1"/>
        <end position="18"/>
    </location>
</feature>
<protein>
    <recommendedName>
        <fullName evidence="2">histidine kinase</fullName>
        <ecNumber evidence="2">2.7.13.3</ecNumber>
    </recommendedName>
</protein>
<evidence type="ECO:0000256" key="5">
    <source>
        <dbReference type="ARBA" id="ARBA00022741"/>
    </source>
</evidence>
<evidence type="ECO:0000313" key="13">
    <source>
        <dbReference type="Proteomes" id="UP001491349"/>
    </source>
</evidence>
<dbReference type="PANTHER" id="PTHR41523:SF8">
    <property type="entry name" value="ETHYLENE RESPONSE SENSOR PROTEIN"/>
    <property type="match status" value="1"/>
</dbReference>
<dbReference type="Gene3D" id="1.25.40.10">
    <property type="entry name" value="Tetratricopeptide repeat domain"/>
    <property type="match status" value="1"/>
</dbReference>
<evidence type="ECO:0000256" key="9">
    <source>
        <dbReference type="SAM" id="Phobius"/>
    </source>
</evidence>
<dbReference type="InterPro" id="IPR019734">
    <property type="entry name" value="TPR_rpt"/>
</dbReference>
<feature type="domain" description="Histidine kinase/HSP90-like ATPase" evidence="11">
    <location>
        <begin position="545"/>
        <end position="640"/>
    </location>
</feature>
<dbReference type="SMART" id="SM00028">
    <property type="entry name" value="TPR"/>
    <property type="match status" value="3"/>
</dbReference>
<keyword evidence="9" id="KW-1133">Transmembrane helix</keyword>
<dbReference type="Pfam" id="PF07568">
    <property type="entry name" value="HisKA_2"/>
    <property type="match status" value="1"/>
</dbReference>
<evidence type="ECO:0000256" key="8">
    <source>
        <dbReference type="SAM" id="Coils"/>
    </source>
</evidence>
<evidence type="ECO:0000256" key="6">
    <source>
        <dbReference type="ARBA" id="ARBA00022777"/>
    </source>
</evidence>
<dbReference type="Pfam" id="PF02518">
    <property type="entry name" value="HATPase_c"/>
    <property type="match status" value="1"/>
</dbReference>
<reference evidence="12 13" key="1">
    <citation type="submission" date="2024-04" db="EMBL/GenBank/DDBJ databases">
        <title>draft genome sequnece of Flavobacterium buctense JCM 30750.</title>
        <authorList>
            <person name="Kim D.-U."/>
        </authorList>
    </citation>
    <scope>NUCLEOTIDE SEQUENCE [LARGE SCALE GENOMIC DNA]</scope>
    <source>
        <strain evidence="12 13">JCM 30750</strain>
    </source>
</reference>
<name>A0ABU9DZK3_9FLAO</name>
<dbReference type="Proteomes" id="UP001491349">
    <property type="component" value="Unassembled WGS sequence"/>
</dbReference>
<dbReference type="InterPro" id="IPR011990">
    <property type="entry name" value="TPR-like_helical_dom_sf"/>
</dbReference>
<keyword evidence="9" id="KW-0812">Transmembrane</keyword>
<dbReference type="EC" id="2.7.13.3" evidence="2"/>
<evidence type="ECO:0000256" key="2">
    <source>
        <dbReference type="ARBA" id="ARBA00012438"/>
    </source>
</evidence>
<keyword evidence="6 12" id="KW-0418">Kinase</keyword>